<dbReference type="CDD" id="cd02440">
    <property type="entry name" value="AdoMet_MTases"/>
    <property type="match status" value="1"/>
</dbReference>
<name>A0A1I3N200_9RHOB</name>
<keyword evidence="4" id="KW-1185">Reference proteome</keyword>
<dbReference type="EMBL" id="FOQH01000012">
    <property type="protein sequence ID" value="SFJ03249.1"/>
    <property type="molecule type" value="Genomic_DNA"/>
</dbReference>
<evidence type="ECO:0000256" key="1">
    <source>
        <dbReference type="SAM" id="MobiDB-lite"/>
    </source>
</evidence>
<evidence type="ECO:0000313" key="4">
    <source>
        <dbReference type="Proteomes" id="UP000199377"/>
    </source>
</evidence>
<feature type="domain" description="Methyltransferase" evidence="2">
    <location>
        <begin position="84"/>
        <end position="181"/>
    </location>
</feature>
<feature type="region of interest" description="Disordered" evidence="1">
    <location>
        <begin position="1"/>
        <end position="45"/>
    </location>
</feature>
<feature type="compositionally biased region" description="Low complexity" evidence="1">
    <location>
        <begin position="1"/>
        <end position="10"/>
    </location>
</feature>
<dbReference type="Pfam" id="PF13847">
    <property type="entry name" value="Methyltransf_31"/>
    <property type="match status" value="1"/>
</dbReference>
<gene>
    <name evidence="3" type="ORF">SAMN05216258_11294</name>
</gene>
<reference evidence="3 4" key="1">
    <citation type="submission" date="2016-10" db="EMBL/GenBank/DDBJ databases">
        <authorList>
            <person name="de Groot N.N."/>
        </authorList>
    </citation>
    <scope>NUCLEOTIDE SEQUENCE [LARGE SCALE GENOMIC DNA]</scope>
    <source>
        <strain evidence="3 4">CGMCC 1.11030</strain>
    </source>
</reference>
<sequence>MKTPGALGRSPRGGGRRAAARGARAGKPGRKGRGEGGRAAPPARRPGFFDAYPRFAEEGTVAADLARLNYRHELLIAANASLLKDARVLDLACNDGRFGLAALEGAGAAHVLGVEARDEAIARGRRAFADYGIDPARYEFRQGDVFEALARMTPGAFDTALVLGFLYHTPRQYELFAHLDRLGVRNVIVDSQVIRAGGRGARARRRRMNEGEPRVFVEMRWEGAAKDGAIADPRGRGEALSTIPSAGALEMWLQEFGWTVARTPLPPPAPNTGVYRRGLRVAMTGTR</sequence>
<dbReference type="Gene3D" id="3.40.50.150">
    <property type="entry name" value="Vaccinia Virus protein VP39"/>
    <property type="match status" value="1"/>
</dbReference>
<dbReference type="GO" id="GO:0032259">
    <property type="term" value="P:methylation"/>
    <property type="evidence" value="ECO:0007669"/>
    <property type="project" value="UniProtKB-KW"/>
</dbReference>
<dbReference type="STRING" id="1114924.SAMN05216258_11294"/>
<evidence type="ECO:0000259" key="2">
    <source>
        <dbReference type="Pfam" id="PF13847"/>
    </source>
</evidence>
<accession>A0A1I3N200</accession>
<dbReference type="InterPro" id="IPR025714">
    <property type="entry name" value="Methyltranfer_dom"/>
</dbReference>
<proteinExistence type="predicted"/>
<organism evidence="3 4">
    <name type="scientific">Albimonas pacifica</name>
    <dbReference type="NCBI Taxonomy" id="1114924"/>
    <lineage>
        <taxon>Bacteria</taxon>
        <taxon>Pseudomonadati</taxon>
        <taxon>Pseudomonadota</taxon>
        <taxon>Alphaproteobacteria</taxon>
        <taxon>Rhodobacterales</taxon>
        <taxon>Paracoccaceae</taxon>
        <taxon>Albimonas</taxon>
    </lineage>
</organism>
<dbReference type="GO" id="GO:0008168">
    <property type="term" value="F:methyltransferase activity"/>
    <property type="evidence" value="ECO:0007669"/>
    <property type="project" value="UniProtKB-KW"/>
</dbReference>
<dbReference type="AlphaFoldDB" id="A0A1I3N200"/>
<protein>
    <submittedName>
        <fullName evidence="3">Methyltransferase domain-containing protein</fullName>
    </submittedName>
</protein>
<keyword evidence="3" id="KW-0489">Methyltransferase</keyword>
<keyword evidence="3" id="KW-0808">Transferase</keyword>
<dbReference type="SUPFAM" id="SSF53335">
    <property type="entry name" value="S-adenosyl-L-methionine-dependent methyltransferases"/>
    <property type="match status" value="1"/>
</dbReference>
<dbReference type="InterPro" id="IPR029063">
    <property type="entry name" value="SAM-dependent_MTases_sf"/>
</dbReference>
<evidence type="ECO:0000313" key="3">
    <source>
        <dbReference type="EMBL" id="SFJ03249.1"/>
    </source>
</evidence>
<dbReference type="Proteomes" id="UP000199377">
    <property type="component" value="Unassembled WGS sequence"/>
</dbReference>